<name>A0A918X8S8_9ACTN</name>
<evidence type="ECO:0000313" key="1">
    <source>
        <dbReference type="EMBL" id="GHD16797.1"/>
    </source>
</evidence>
<organism evidence="1 2">
    <name type="scientific">Streptomyces finlayi</name>
    <dbReference type="NCBI Taxonomy" id="67296"/>
    <lineage>
        <taxon>Bacteria</taxon>
        <taxon>Bacillati</taxon>
        <taxon>Actinomycetota</taxon>
        <taxon>Actinomycetes</taxon>
        <taxon>Kitasatosporales</taxon>
        <taxon>Streptomycetaceae</taxon>
        <taxon>Streptomyces</taxon>
    </lineage>
</organism>
<dbReference type="AlphaFoldDB" id="A0A918X8S8"/>
<protein>
    <submittedName>
        <fullName evidence="1">Uncharacterized protein</fullName>
    </submittedName>
</protein>
<reference evidence="1" key="1">
    <citation type="journal article" date="2014" name="Int. J. Syst. Evol. Microbiol.">
        <title>Complete genome sequence of Corynebacterium casei LMG S-19264T (=DSM 44701T), isolated from a smear-ripened cheese.</title>
        <authorList>
            <consortium name="US DOE Joint Genome Institute (JGI-PGF)"/>
            <person name="Walter F."/>
            <person name="Albersmeier A."/>
            <person name="Kalinowski J."/>
            <person name="Ruckert C."/>
        </authorList>
    </citation>
    <scope>NUCLEOTIDE SEQUENCE</scope>
    <source>
        <strain evidence="1">JCM 4637</strain>
    </source>
</reference>
<gene>
    <name evidence="1" type="ORF">GCM10010334_78150</name>
</gene>
<dbReference type="Proteomes" id="UP000638353">
    <property type="component" value="Unassembled WGS sequence"/>
</dbReference>
<accession>A0A918X8S8</accession>
<proteinExistence type="predicted"/>
<reference evidence="1" key="2">
    <citation type="submission" date="2020-09" db="EMBL/GenBank/DDBJ databases">
        <authorList>
            <person name="Sun Q."/>
            <person name="Ohkuma M."/>
        </authorList>
    </citation>
    <scope>NUCLEOTIDE SEQUENCE</scope>
    <source>
        <strain evidence="1">JCM 4637</strain>
    </source>
</reference>
<sequence length="221" mass="24417">MQPGLVFYRRFVAGDRPARGGCCVSRYFRRMTDAHGDGGLPPGWRVDGDDLVHEAELHGWRLTVVSELGAPWDGPSSLRIDPPSDPDAARETDGITAELMRSISMAEIRRTTKELRARLGRSADGTEAGAVPDRVETEHDYAVLARAYVRLVEQGYRSPVTRLATAWGTSRNTVSGRIRRARAMGFLDGPPGRPADRLTAKARRCLEGAEHEQSREQPGRK</sequence>
<comment type="caution">
    <text evidence="1">The sequence shown here is derived from an EMBL/GenBank/DDBJ whole genome shotgun (WGS) entry which is preliminary data.</text>
</comment>
<dbReference type="EMBL" id="BMVC01000025">
    <property type="protein sequence ID" value="GHD16797.1"/>
    <property type="molecule type" value="Genomic_DNA"/>
</dbReference>
<evidence type="ECO:0000313" key="2">
    <source>
        <dbReference type="Proteomes" id="UP000638353"/>
    </source>
</evidence>